<dbReference type="EMBL" id="JBHSCW010000001">
    <property type="protein sequence ID" value="MFC4350014.1"/>
    <property type="molecule type" value="Genomic_DNA"/>
</dbReference>
<evidence type="ECO:0000256" key="10">
    <source>
        <dbReference type="SAM" id="Coils"/>
    </source>
</evidence>
<dbReference type="Pfam" id="PF02463">
    <property type="entry name" value="SMC_N"/>
    <property type="match status" value="1"/>
</dbReference>
<keyword evidence="13" id="KW-1185">Reference proteome</keyword>
<evidence type="ECO:0000256" key="7">
    <source>
        <dbReference type="ARBA" id="ARBA00023204"/>
    </source>
</evidence>
<feature type="coiled-coil region" evidence="10">
    <location>
        <begin position="167"/>
        <end position="292"/>
    </location>
</feature>
<evidence type="ECO:0000256" key="5">
    <source>
        <dbReference type="ARBA" id="ARBA00022763"/>
    </source>
</evidence>
<dbReference type="Gene3D" id="3.40.50.300">
    <property type="entry name" value="P-loop containing nucleotide triphosphate hydrolases"/>
    <property type="match status" value="2"/>
</dbReference>
<feature type="domain" description="RecF/RecN/SMC N-terminal" evidence="11">
    <location>
        <begin position="14"/>
        <end position="513"/>
    </location>
</feature>
<keyword evidence="6" id="KW-0067">ATP-binding</keyword>
<dbReference type="NCBIfam" id="TIGR00634">
    <property type="entry name" value="recN"/>
    <property type="match status" value="1"/>
</dbReference>
<keyword evidence="4" id="KW-0547">Nucleotide-binding</keyword>
<evidence type="ECO:0000259" key="11">
    <source>
        <dbReference type="Pfam" id="PF02463"/>
    </source>
</evidence>
<accession>A0ABV8UHQ6</accession>
<dbReference type="InterPro" id="IPR004604">
    <property type="entry name" value="DNA_recomb/repair_RecN"/>
</dbReference>
<dbReference type="PANTHER" id="PTHR11059">
    <property type="entry name" value="DNA REPAIR PROTEIN RECN"/>
    <property type="match status" value="1"/>
</dbReference>
<evidence type="ECO:0000256" key="4">
    <source>
        <dbReference type="ARBA" id="ARBA00022741"/>
    </source>
</evidence>
<sequence>MLVGLSIRNVVLIDRLDLTFDSGLSVLTGETGAGKSILLDALGLSLGMRAEAGLVRQGSNQASVTASFEISGEHPVVRFLADQDMTLEEDLLVLRRTVNPEGRSRAYINDQPVSVSLLRSVGDVMVEIEGQFAQHGLLDAATHRSLLDAYGGLESEARQVADHWRHWQDLRRQLEDARQKLEQARRDEDFLRHALDELETLDPQPGEDARLGEQRQFLMNAERLLEALNGAAAELEGDGSSGAERALANAQRQLEKVADKAEGRLDKVLAALERAAAEVADAEAELSSVTADLDLEPKRLEEIETRFFALKDMARKHGCEPDELPALREDFASRLAGIDGGNEKLAELDRQAREAAKHYHDSAAGLMERRMQVAEKLSEAVNRELPPLRLEKARFVCQVTQQPEASWGAQGMERIQFEVATNPGAKPGPLNKIASGGELARFLLALKVVLAEASTVETLIFDEVDSGVGGATANAIGERLARLAVSRQLLVITHSPQVAARGRHHWRVVKEDDDSSVLTRVDRLEDESRREEVARMLSGAEITQEARAAAQRLMRES</sequence>
<evidence type="ECO:0000256" key="6">
    <source>
        <dbReference type="ARBA" id="ARBA00022840"/>
    </source>
</evidence>
<dbReference type="RefSeq" id="WP_382420049.1">
    <property type="nucleotide sequence ID" value="NZ_JBHSCW010000001.1"/>
</dbReference>
<reference evidence="13" key="1">
    <citation type="journal article" date="2019" name="Int. J. Syst. Evol. Microbiol.">
        <title>The Global Catalogue of Microorganisms (GCM) 10K type strain sequencing project: providing services to taxonomists for standard genome sequencing and annotation.</title>
        <authorList>
            <consortium name="The Broad Institute Genomics Platform"/>
            <consortium name="The Broad Institute Genome Sequencing Center for Infectious Disease"/>
            <person name="Wu L."/>
            <person name="Ma J."/>
        </authorList>
    </citation>
    <scope>NUCLEOTIDE SEQUENCE [LARGE SCALE GENOMIC DNA]</scope>
    <source>
        <strain evidence="13">CECT 8472</strain>
    </source>
</reference>
<dbReference type="InterPro" id="IPR003395">
    <property type="entry name" value="RecF/RecN/SMC_N"/>
</dbReference>
<evidence type="ECO:0000256" key="3">
    <source>
        <dbReference type="ARBA" id="ARBA00021315"/>
    </source>
</evidence>
<name>A0ABV8UHQ6_9PROT</name>
<evidence type="ECO:0000256" key="1">
    <source>
        <dbReference type="ARBA" id="ARBA00003618"/>
    </source>
</evidence>
<keyword evidence="5 9" id="KW-0227">DNA damage</keyword>
<comment type="similarity">
    <text evidence="2 9">Belongs to the RecN family.</text>
</comment>
<dbReference type="CDD" id="cd03241">
    <property type="entry name" value="ABC_RecN"/>
    <property type="match status" value="2"/>
</dbReference>
<dbReference type="PIRSF" id="PIRSF003128">
    <property type="entry name" value="RecN"/>
    <property type="match status" value="1"/>
</dbReference>
<evidence type="ECO:0000256" key="2">
    <source>
        <dbReference type="ARBA" id="ARBA00009441"/>
    </source>
</evidence>
<dbReference type="SUPFAM" id="SSF52540">
    <property type="entry name" value="P-loop containing nucleoside triphosphate hydrolases"/>
    <property type="match status" value="2"/>
</dbReference>
<comment type="function">
    <text evidence="1 9">May be involved in recombinational repair of damaged DNA.</text>
</comment>
<protein>
    <recommendedName>
        <fullName evidence="3 9">DNA repair protein RecN</fullName>
    </recommendedName>
    <alternativeName>
        <fullName evidence="8 9">Recombination protein N</fullName>
    </alternativeName>
</protein>
<dbReference type="InterPro" id="IPR027417">
    <property type="entry name" value="P-loop_NTPase"/>
</dbReference>
<evidence type="ECO:0000313" key="13">
    <source>
        <dbReference type="Proteomes" id="UP001595799"/>
    </source>
</evidence>
<evidence type="ECO:0000256" key="9">
    <source>
        <dbReference type="PIRNR" id="PIRNR003128"/>
    </source>
</evidence>
<keyword evidence="7 9" id="KW-0234">DNA repair</keyword>
<evidence type="ECO:0000313" key="12">
    <source>
        <dbReference type="EMBL" id="MFC4350014.1"/>
    </source>
</evidence>
<gene>
    <name evidence="12" type="primary">recN</name>
    <name evidence="12" type="ORF">ACFOW6_00510</name>
</gene>
<proteinExistence type="inferred from homology"/>
<evidence type="ECO:0000256" key="8">
    <source>
        <dbReference type="ARBA" id="ARBA00033408"/>
    </source>
</evidence>
<comment type="caution">
    <text evidence="12">The sequence shown here is derived from an EMBL/GenBank/DDBJ whole genome shotgun (WGS) entry which is preliminary data.</text>
</comment>
<keyword evidence="10" id="KW-0175">Coiled coil</keyword>
<dbReference type="PANTHER" id="PTHR11059:SF0">
    <property type="entry name" value="DNA REPAIR PROTEIN RECN"/>
    <property type="match status" value="1"/>
</dbReference>
<organism evidence="12 13">
    <name type="scientific">Fodinicurvata halophila</name>
    <dbReference type="NCBI Taxonomy" id="1419723"/>
    <lineage>
        <taxon>Bacteria</taxon>
        <taxon>Pseudomonadati</taxon>
        <taxon>Pseudomonadota</taxon>
        <taxon>Alphaproteobacteria</taxon>
        <taxon>Rhodospirillales</taxon>
        <taxon>Rhodovibrionaceae</taxon>
        <taxon>Fodinicurvata</taxon>
    </lineage>
</organism>
<dbReference type="NCBIfam" id="NF008121">
    <property type="entry name" value="PRK10869.1"/>
    <property type="match status" value="1"/>
</dbReference>
<dbReference type="Proteomes" id="UP001595799">
    <property type="component" value="Unassembled WGS sequence"/>
</dbReference>